<dbReference type="InterPro" id="IPR000890">
    <property type="entry name" value="Aliphatic_acid_kin_short-chain"/>
</dbReference>
<evidence type="ECO:0000256" key="2">
    <source>
        <dbReference type="ARBA" id="ARBA00022490"/>
    </source>
</evidence>
<protein>
    <recommendedName>
        <fullName evidence="9">Acetate kinase</fullName>
        <ecNumber evidence="9">2.7.2.1</ecNumber>
    </recommendedName>
    <alternativeName>
        <fullName evidence="9">Acetokinase</fullName>
    </alternativeName>
</protein>
<comment type="similarity">
    <text evidence="1 9 10">Belongs to the acetokinase family.</text>
</comment>
<keyword evidence="8 9" id="KW-0460">Magnesium</keyword>
<evidence type="ECO:0000256" key="8">
    <source>
        <dbReference type="ARBA" id="ARBA00022842"/>
    </source>
</evidence>
<evidence type="ECO:0000313" key="11">
    <source>
        <dbReference type="EMBL" id="PYB69712.1"/>
    </source>
</evidence>
<comment type="cofactor">
    <cofactor evidence="9">
        <name>Mg(2+)</name>
        <dbReference type="ChEBI" id="CHEBI:18420"/>
    </cofactor>
    <cofactor evidence="9">
        <name>Mn(2+)</name>
        <dbReference type="ChEBI" id="CHEBI:29035"/>
    </cofactor>
    <text evidence="9">Mg(2+). Can also accept Mn(2+).</text>
</comment>
<dbReference type="EMBL" id="QJRY01000014">
    <property type="protein sequence ID" value="PYB69712.1"/>
    <property type="molecule type" value="Genomic_DNA"/>
</dbReference>
<feature type="active site" description="Proton donor/acceptor" evidence="9">
    <location>
        <position position="149"/>
    </location>
</feature>
<gene>
    <name evidence="9" type="primary">ackA</name>
    <name evidence="11" type="ORF">DMY87_23545</name>
</gene>
<dbReference type="PANTHER" id="PTHR21060:SF21">
    <property type="entry name" value="ACETATE KINASE"/>
    <property type="match status" value="1"/>
</dbReference>
<feature type="binding site" evidence="9">
    <location>
        <position position="378"/>
    </location>
    <ligand>
        <name>Mg(2+)</name>
        <dbReference type="ChEBI" id="CHEBI:18420"/>
    </ligand>
</feature>
<dbReference type="HAMAP" id="MF_00020">
    <property type="entry name" value="Acetate_kinase"/>
    <property type="match status" value="1"/>
</dbReference>
<proteinExistence type="inferred from homology"/>
<dbReference type="PIRSF" id="PIRSF000722">
    <property type="entry name" value="Acetate_prop_kin"/>
    <property type="match status" value="1"/>
</dbReference>
<evidence type="ECO:0000256" key="5">
    <source>
        <dbReference type="ARBA" id="ARBA00022741"/>
    </source>
</evidence>
<comment type="subunit">
    <text evidence="9">Homodimer.</text>
</comment>
<dbReference type="InterPro" id="IPR023865">
    <property type="entry name" value="Aliphatic_acid_kinase_CS"/>
</dbReference>
<keyword evidence="12" id="KW-1185">Reference proteome</keyword>
<comment type="catalytic activity">
    <reaction evidence="9">
        <text>acetate + ATP = acetyl phosphate + ADP</text>
        <dbReference type="Rhea" id="RHEA:11352"/>
        <dbReference type="ChEBI" id="CHEBI:22191"/>
        <dbReference type="ChEBI" id="CHEBI:30089"/>
        <dbReference type="ChEBI" id="CHEBI:30616"/>
        <dbReference type="ChEBI" id="CHEBI:456216"/>
        <dbReference type="EC" id="2.7.2.1"/>
    </reaction>
</comment>
<feature type="binding site" evidence="9">
    <location>
        <begin position="282"/>
        <end position="284"/>
    </location>
    <ligand>
        <name>ATP</name>
        <dbReference type="ChEBI" id="CHEBI:30616"/>
    </ligand>
</feature>
<comment type="caution">
    <text evidence="11">The sequence shown here is derived from an EMBL/GenBank/DDBJ whole genome shotgun (WGS) entry which is preliminary data.</text>
</comment>
<dbReference type="RefSeq" id="WP_110794087.1">
    <property type="nucleotide sequence ID" value="NZ_QJRY01000014.1"/>
</dbReference>
<dbReference type="PROSITE" id="PS01076">
    <property type="entry name" value="ACETATE_KINASE_2"/>
    <property type="match status" value="1"/>
</dbReference>
<keyword evidence="3 9" id="KW-0808">Transferase</keyword>
<dbReference type="Gene3D" id="3.30.420.40">
    <property type="match status" value="2"/>
</dbReference>
<dbReference type="NCBIfam" id="NF005462">
    <property type="entry name" value="PRK07058.1"/>
    <property type="match status" value="1"/>
</dbReference>
<dbReference type="NCBIfam" id="TIGR00016">
    <property type="entry name" value="ackA"/>
    <property type="match status" value="1"/>
</dbReference>
<dbReference type="EC" id="2.7.2.1" evidence="9"/>
<evidence type="ECO:0000256" key="3">
    <source>
        <dbReference type="ARBA" id="ARBA00022679"/>
    </source>
</evidence>
<dbReference type="GO" id="GO:0016301">
    <property type="term" value="F:kinase activity"/>
    <property type="evidence" value="ECO:0007669"/>
    <property type="project" value="UniProtKB-KW"/>
</dbReference>
<keyword evidence="5 9" id="KW-0547">Nucleotide-binding</keyword>
<dbReference type="SUPFAM" id="SSF53067">
    <property type="entry name" value="Actin-like ATPase domain"/>
    <property type="match status" value="2"/>
</dbReference>
<dbReference type="Pfam" id="PF00871">
    <property type="entry name" value="Acetate_kinase"/>
    <property type="match status" value="1"/>
</dbReference>
<name>A0ABX5NJX1_9HYPH</name>
<feature type="binding site" evidence="9">
    <location>
        <position position="92"/>
    </location>
    <ligand>
        <name>substrate</name>
    </ligand>
</feature>
<feature type="binding site" evidence="9">
    <location>
        <begin position="207"/>
        <end position="211"/>
    </location>
    <ligand>
        <name>ATP</name>
        <dbReference type="ChEBI" id="CHEBI:30616"/>
    </ligand>
</feature>
<feature type="binding site" evidence="9">
    <location>
        <position position="17"/>
    </location>
    <ligand>
        <name>ATP</name>
        <dbReference type="ChEBI" id="CHEBI:30616"/>
    </ligand>
</feature>
<dbReference type="PRINTS" id="PR00471">
    <property type="entry name" value="ACETATEKNASE"/>
</dbReference>
<keyword evidence="4 9" id="KW-0479">Metal-binding</keyword>
<evidence type="ECO:0000313" key="12">
    <source>
        <dbReference type="Proteomes" id="UP000247536"/>
    </source>
</evidence>
<evidence type="ECO:0000256" key="4">
    <source>
        <dbReference type="ARBA" id="ARBA00022723"/>
    </source>
</evidence>
<keyword evidence="6 9" id="KW-0418">Kinase</keyword>
<dbReference type="PANTHER" id="PTHR21060">
    <property type="entry name" value="ACETATE KINASE"/>
    <property type="match status" value="1"/>
</dbReference>
<keyword evidence="7 9" id="KW-0067">ATP-binding</keyword>
<feature type="binding site" evidence="9">
    <location>
        <position position="10"/>
    </location>
    <ligand>
        <name>Mg(2+)</name>
        <dbReference type="ChEBI" id="CHEBI:18420"/>
    </ligand>
</feature>
<comment type="pathway">
    <text evidence="9">Metabolic intermediate biosynthesis; acetyl-CoA biosynthesis; acetyl-CoA from acetate: step 1/2.</text>
</comment>
<dbReference type="Proteomes" id="UP000247536">
    <property type="component" value="Unassembled WGS sequence"/>
</dbReference>
<organism evidence="11 12">
    <name type="scientific">Rhizobium wuzhouense</name>
    <dbReference type="NCBI Taxonomy" id="1986026"/>
    <lineage>
        <taxon>Bacteria</taxon>
        <taxon>Pseudomonadati</taxon>
        <taxon>Pseudomonadota</taxon>
        <taxon>Alphaproteobacteria</taxon>
        <taxon>Hyphomicrobiales</taxon>
        <taxon>Rhizobiaceae</taxon>
        <taxon>Rhizobium/Agrobacterium group</taxon>
        <taxon>Rhizobium</taxon>
    </lineage>
</organism>
<accession>A0ABX5NJX1</accession>
<reference evidence="11 12" key="1">
    <citation type="submission" date="2018-06" db="EMBL/GenBank/DDBJ databases">
        <title>Rhizobium wuzhouense sp. nov., isolated from roots of Oryza officinalis.</title>
        <authorList>
            <person name="Yuan T."/>
        </authorList>
    </citation>
    <scope>NUCLEOTIDE SEQUENCE [LARGE SCALE GENOMIC DNA]</scope>
    <source>
        <strain evidence="11 12">W44</strain>
    </source>
</reference>
<feature type="site" description="Transition state stabilizer" evidence="9">
    <location>
        <position position="180"/>
    </location>
</feature>
<dbReference type="InterPro" id="IPR043129">
    <property type="entry name" value="ATPase_NBD"/>
</dbReference>
<comment type="function">
    <text evidence="9">Catalyzes the formation of acetyl phosphate from acetate and ATP. Can also catalyze the reverse reaction.</text>
</comment>
<evidence type="ECO:0000256" key="6">
    <source>
        <dbReference type="ARBA" id="ARBA00022777"/>
    </source>
</evidence>
<feature type="binding site" evidence="9">
    <location>
        <begin position="327"/>
        <end position="331"/>
    </location>
    <ligand>
        <name>ATP</name>
        <dbReference type="ChEBI" id="CHEBI:30616"/>
    </ligand>
</feature>
<dbReference type="InterPro" id="IPR004372">
    <property type="entry name" value="Ac/propionate_kinase"/>
</dbReference>
<sequence length="401" mass="43619">MSQKLLLTFNAGSSTVKIGIFAREQNGAKRIGKGLIDFRAEPLTFHLIEGPKIFDVPLVAKTDDLLHDVLEEVFDWLGEHYDLDAVSAVGHRVVHGGDLFGEAVRIDDTSLAGIESLVTLAPLHQPQNLRLIRAIAELKPGMPQTASFDTAFHRTQSDVVRRFAIPRDWFDKGVKRYGFHGLSYAYIAGALKALDPERAGGRAVVAHLGSGASLCALEHGVSRDTSMGFSTIDGVPMATRSGAIDPGVLFHLVEAHGMSVKQVEEMIYKQSGLLGLSGISADSRVLLETPSKEACEALDVFTFRIAGEVARLAATLGGLDTLVFTAGIGENQPTIRRSVVERLRFLGLLLDGDRNDRNEGVISREESRVKVRVIATDEEQVIADDCLRLDAQDNAPLYRVL</sequence>
<evidence type="ECO:0000256" key="9">
    <source>
        <dbReference type="HAMAP-Rule" id="MF_00020"/>
    </source>
</evidence>
<keyword evidence="2 9" id="KW-0963">Cytoplasm</keyword>
<evidence type="ECO:0000256" key="10">
    <source>
        <dbReference type="RuleBase" id="RU003835"/>
    </source>
</evidence>
<comment type="subcellular location">
    <subcellularLocation>
        <location evidence="9">Cytoplasm</location>
    </subcellularLocation>
</comment>
<evidence type="ECO:0000256" key="7">
    <source>
        <dbReference type="ARBA" id="ARBA00022840"/>
    </source>
</evidence>
<feature type="site" description="Transition state stabilizer" evidence="9">
    <location>
        <position position="240"/>
    </location>
</feature>
<evidence type="ECO:0000256" key="1">
    <source>
        <dbReference type="ARBA" id="ARBA00008748"/>
    </source>
</evidence>